<reference evidence="1 2" key="1">
    <citation type="submission" date="2020-05" db="EMBL/GenBank/DDBJ databases">
        <title>Complete genome of Clostridium estertheticum subspecies estertheticum, isolated from Vacuum packed lamb meat from New Zealand imported to Switzerland.</title>
        <authorList>
            <person name="Wambui J."/>
            <person name="Stevens M.J.A."/>
            <person name="Stephan R."/>
        </authorList>
    </citation>
    <scope>NUCLEOTIDE SEQUENCE [LARGE SCALE GENOMIC DNA]</scope>
    <source>
        <strain evidence="1 2">CEST001</strain>
    </source>
</reference>
<organism evidence="1 2">
    <name type="scientific">Clostridium estertheticum</name>
    <dbReference type="NCBI Taxonomy" id="238834"/>
    <lineage>
        <taxon>Bacteria</taxon>
        <taxon>Bacillati</taxon>
        <taxon>Bacillota</taxon>
        <taxon>Clostridia</taxon>
        <taxon>Eubacteriales</taxon>
        <taxon>Clostridiaceae</taxon>
        <taxon>Clostridium</taxon>
    </lineage>
</organism>
<evidence type="ECO:0000313" key="1">
    <source>
        <dbReference type="EMBL" id="NNU78167.1"/>
    </source>
</evidence>
<protein>
    <recommendedName>
        <fullName evidence="3">DUF4268 domain-containing protein</fullName>
    </recommendedName>
</protein>
<name>A0A7Y3SZM0_9CLOT</name>
<accession>A0A7Y3SZM0</accession>
<dbReference type="AlphaFoldDB" id="A0A7Y3SZM0"/>
<evidence type="ECO:0000313" key="2">
    <source>
        <dbReference type="Proteomes" id="UP000531659"/>
    </source>
</evidence>
<dbReference type="RefSeq" id="WP_171298754.1">
    <property type="nucleotide sequence ID" value="NZ_CP087098.1"/>
</dbReference>
<comment type="caution">
    <text evidence="1">The sequence shown here is derived from an EMBL/GenBank/DDBJ whole genome shotgun (WGS) entry which is preliminary data.</text>
</comment>
<dbReference type="Proteomes" id="UP000531659">
    <property type="component" value="Unassembled WGS sequence"/>
</dbReference>
<dbReference type="EMBL" id="JABEYB010000019">
    <property type="protein sequence ID" value="NNU78167.1"/>
    <property type="molecule type" value="Genomic_DNA"/>
</dbReference>
<sequence length="336" mass="39487">MEAIQVSFDGSRKEYLYSIYLKKNWGELSKKIGADLKEDDIMLEREYRNERYKRYADISGIDEKGRRLFCEIQLSKSDEIHYNQIVQLIDLGRNEESTVIIWIATGFNSVYITKLMQLIICNSGKNIELVFLALKYDVIELLTEVNQCEQIGQIKMLNRLNDIEEHFILKNGIKNYNGIKVCSAKDIPLQEAYSYKQKILIRIVKRLRQDCGDYGNTYKYKNVAGNYFIIGAGYGGIDFKITADRKHRIGIVLAFSNVKSKKIYFELKKESKTLNDQFNFMLTWKDEFEQISTFLSFGWFSDKEKMILIFGRIVKQYLYGFDKYLKEAIDKVKDIR</sequence>
<evidence type="ECO:0008006" key="3">
    <source>
        <dbReference type="Google" id="ProtNLM"/>
    </source>
</evidence>
<proteinExistence type="predicted"/>
<gene>
    <name evidence="1" type="ORF">HLQ16_19835</name>
</gene>